<reference evidence="2 3" key="1">
    <citation type="submission" date="2023-05" db="EMBL/GenBank/DDBJ databases">
        <title>Corynebacterium suedekumii sp. nov. and Corynebacterium breve sp. nov. isolated from raw cow's milk.</title>
        <authorList>
            <person name="Baer M.K."/>
            <person name="Mehl L."/>
            <person name="Hellmuth R."/>
            <person name="Marke G."/>
            <person name="Lipski A."/>
        </authorList>
    </citation>
    <scope>NUCLEOTIDE SEQUENCE [LARGE SCALE GENOMIC DNA]</scope>
    <source>
        <strain evidence="2 3">LM112</strain>
    </source>
</reference>
<accession>A0ABY8VLC2</accession>
<feature type="region of interest" description="Disordered" evidence="1">
    <location>
        <begin position="186"/>
        <end position="220"/>
    </location>
</feature>
<dbReference type="EMBL" id="CP126970">
    <property type="protein sequence ID" value="WIM69473.1"/>
    <property type="molecule type" value="Genomic_DNA"/>
</dbReference>
<keyword evidence="3" id="KW-1185">Reference proteome</keyword>
<name>A0ABY8VLC2_9CORY</name>
<feature type="compositionally biased region" description="Low complexity" evidence="1">
    <location>
        <begin position="211"/>
        <end position="220"/>
    </location>
</feature>
<dbReference type="Proteomes" id="UP001238805">
    <property type="component" value="Chromosome"/>
</dbReference>
<evidence type="ECO:0008006" key="4">
    <source>
        <dbReference type="Google" id="ProtNLM"/>
    </source>
</evidence>
<evidence type="ECO:0000256" key="1">
    <source>
        <dbReference type="SAM" id="MobiDB-lite"/>
    </source>
</evidence>
<protein>
    <recommendedName>
        <fullName evidence="4">Secreted protein</fullName>
    </recommendedName>
</protein>
<dbReference type="RefSeq" id="WP_284874067.1">
    <property type="nucleotide sequence ID" value="NZ_CP126970.1"/>
</dbReference>
<sequence length="220" mass="24550">MDASLFLFIVAVVVGSAVGALVGARATTRAGQEAHDRKLRTQQREAFSELVLHSARMRHRLQRTYVLEEEIRFYAWEGLDLVRRASSDAVDDDVRCLLRKLRYGFERVTLAGVVGKVDSRGRAFPSRDEGEDLIVYMDQLLEEAEREVVDRVVPARGSRPLDALFTTSEDKRSAVCVETFQELELPQATDPDIGPATQEAIEAPEAEESTTPEVTGRFAP</sequence>
<proteinExistence type="predicted"/>
<evidence type="ECO:0000313" key="3">
    <source>
        <dbReference type="Proteomes" id="UP001238805"/>
    </source>
</evidence>
<gene>
    <name evidence="2" type="ORF">QP029_09445</name>
</gene>
<organism evidence="2 3">
    <name type="scientific">Corynebacterium suedekumii</name>
    <dbReference type="NCBI Taxonomy" id="3049801"/>
    <lineage>
        <taxon>Bacteria</taxon>
        <taxon>Bacillati</taxon>
        <taxon>Actinomycetota</taxon>
        <taxon>Actinomycetes</taxon>
        <taxon>Mycobacteriales</taxon>
        <taxon>Corynebacteriaceae</taxon>
        <taxon>Corynebacterium</taxon>
    </lineage>
</organism>
<evidence type="ECO:0000313" key="2">
    <source>
        <dbReference type="EMBL" id="WIM69473.1"/>
    </source>
</evidence>